<keyword evidence="7" id="KW-1185">Reference proteome</keyword>
<dbReference type="InterPro" id="IPR027417">
    <property type="entry name" value="P-loop_NTPase"/>
</dbReference>
<proteinExistence type="predicted"/>
<organism evidence="6 7">
    <name type="scientific">Streptomyces beijiangensis</name>
    <dbReference type="NCBI Taxonomy" id="163361"/>
    <lineage>
        <taxon>Bacteria</taxon>
        <taxon>Bacillati</taxon>
        <taxon>Actinomycetota</taxon>
        <taxon>Actinomycetes</taxon>
        <taxon>Kitasatosporales</taxon>
        <taxon>Streptomycetaceae</taxon>
        <taxon>Streptomyces</taxon>
    </lineage>
</organism>
<dbReference type="PANTHER" id="PTHR44858:SF1">
    <property type="entry name" value="UDP-N-ACETYLGLUCOSAMINE--PEPTIDE N-ACETYLGLUCOSAMINYLTRANSFERASE SPINDLY-RELATED"/>
    <property type="match status" value="1"/>
</dbReference>
<dbReference type="RefSeq" id="WP_206963483.1">
    <property type="nucleotide sequence ID" value="NZ_BAAAJJ010000001.1"/>
</dbReference>
<keyword evidence="2 3" id="KW-0802">TPR repeat</keyword>
<dbReference type="Pfam" id="PF13432">
    <property type="entry name" value="TPR_16"/>
    <property type="match status" value="4"/>
</dbReference>
<dbReference type="PROSITE" id="PS50005">
    <property type="entry name" value="TPR"/>
    <property type="match status" value="3"/>
</dbReference>
<feature type="repeat" description="TPR" evidence="3">
    <location>
        <begin position="746"/>
        <end position="779"/>
    </location>
</feature>
<dbReference type="PANTHER" id="PTHR44858">
    <property type="entry name" value="TETRATRICOPEPTIDE REPEAT PROTEIN 6"/>
    <property type="match status" value="1"/>
</dbReference>
<dbReference type="Proteomes" id="UP000664167">
    <property type="component" value="Unassembled WGS sequence"/>
</dbReference>
<reference evidence="6" key="1">
    <citation type="submission" date="2021-03" db="EMBL/GenBank/DDBJ databases">
        <title>Streptomyces poriferae sp. nov., a novel marine sponge-derived Actinobacteria species with anti-MRSA activity.</title>
        <authorList>
            <person name="Sandoval-Powers M."/>
            <person name="Kralova S."/>
            <person name="Nguyen G.-S."/>
            <person name="Fawwal D."/>
            <person name="Degnes K."/>
            <person name="Klinkenberg G."/>
            <person name="Sletta H."/>
            <person name="Wentzel A."/>
            <person name="Liles M.R."/>
        </authorList>
    </citation>
    <scope>NUCLEOTIDE SEQUENCE</scope>
    <source>
        <strain evidence="6">DSM 41794</strain>
    </source>
</reference>
<dbReference type="Gene3D" id="1.25.40.10">
    <property type="entry name" value="Tetratricopeptide repeat domain"/>
    <property type="match status" value="3"/>
</dbReference>
<feature type="repeat" description="TPR" evidence="3">
    <location>
        <begin position="847"/>
        <end position="880"/>
    </location>
</feature>
<feature type="repeat" description="TPR" evidence="3">
    <location>
        <begin position="543"/>
        <end position="576"/>
    </location>
</feature>
<feature type="domain" description="Orc1-like AAA ATPase" evidence="5">
    <location>
        <begin position="20"/>
        <end position="200"/>
    </location>
</feature>
<dbReference type="SUPFAM" id="SSF52540">
    <property type="entry name" value="P-loop containing nucleoside triphosphate hydrolases"/>
    <property type="match status" value="1"/>
</dbReference>
<feature type="region of interest" description="Disordered" evidence="4">
    <location>
        <begin position="995"/>
        <end position="1021"/>
    </location>
</feature>
<dbReference type="Pfam" id="PF13191">
    <property type="entry name" value="AAA_16"/>
    <property type="match status" value="1"/>
</dbReference>
<evidence type="ECO:0000256" key="4">
    <source>
        <dbReference type="SAM" id="MobiDB-lite"/>
    </source>
</evidence>
<evidence type="ECO:0000313" key="7">
    <source>
        <dbReference type="Proteomes" id="UP000664167"/>
    </source>
</evidence>
<evidence type="ECO:0000259" key="5">
    <source>
        <dbReference type="Pfam" id="PF13191"/>
    </source>
</evidence>
<protein>
    <submittedName>
        <fullName evidence="6">Tetratricopeptide repeat protein</fullName>
    </submittedName>
</protein>
<dbReference type="AlphaFoldDB" id="A0A939F8M1"/>
<dbReference type="SUPFAM" id="SSF48452">
    <property type="entry name" value="TPR-like"/>
    <property type="match status" value="3"/>
</dbReference>
<dbReference type="InterPro" id="IPR041664">
    <property type="entry name" value="AAA_16"/>
</dbReference>
<evidence type="ECO:0000256" key="2">
    <source>
        <dbReference type="ARBA" id="ARBA00022803"/>
    </source>
</evidence>
<dbReference type="InterPro" id="IPR050498">
    <property type="entry name" value="Ycf3"/>
</dbReference>
<sequence length="1099" mass="120850">MGSGRPSMQDLIRRRRHAGFIGRRDELASYRDNFTHPPEDERHRFLFHIHGAAGVGKTSLVRRLEESAREGGALVAYVDEAVNSVPEAMAAISAQFAQQGHEFKALDRHLSTYRQRRHEAESATVAPDPGSQSPSAGSMIAAQAGLFALGSVPFVGGFAGAVQPAQLAQGADRLRSALSSRLRNQDDVQLVMDPLQALTPVLVHELTEAAAAAPWIALFFDTYERTGPLLDRWIRDLMTSDRYGSLPANTVVTLAGQGSLDARCWADFVDVVEDMPLERFTEEEARRLLTGKGITDERVVEVVLRLSGRLPVLVSALAENQPMDPGAVGDPSGTAVERFLKWEQDPVRRAAALAGALPRELNDDVFRVAVEAEGTELFAWLRELPFIRDRSGRAQYHDVVRAPMLRLQRTHSPRRWSEAHTRLAEAFGGWREEAGTGLDEETRRTSTAWRELRLEEAYHQLCANPRIALPAVLRELVDVCDKGGPHVLHWARMIADAGEDSGAAEVAQWGTLCTQALAEEANGTTALLTVLLSGAEFDTEGRTTALLVRARDFRDDGAYARALRDYEAALALTPDSARAFGGRGVSRKMTDDYEGALTDLDRSLELADDAWFLAQRGELHWICGRNEEAVADLDRAFAADPEEGWVLAMRGMAAAAAGRSQEGLADLDRAAEQWPEYLWIRVQRASARIECHDFDGATADLDRVFELAPESAWIASERGDGLRLMERYEEADAELGRALTLKPDYPSVLASRGVVRRNLDRLPEALEDLDRAIVLKPDYTWALVNRAKVRRMAGDEEGATADLDSAVAVDDEGWSLTQRGIDHLDQNRGAEAMADFGLAIARYPFDKLAWAHRGAEQARLGRYAEAFADLDRAIEIDPPYGWALLKRARLAAARGRPGLALGDLTRCAATGHSVDFAQRRRAELLLVLGRPEEALTVYSDAAPAQDPASGWLQVAAVAHRMAGRLDLAAVFARRMADADPVWGRFQQAMTSMRRRETEQAAEHWHALGDRLRNPPEGSADDPVEPGLAMVCFGLGRFEEAIALLAEAMAATGEDAPDWEDLSDFADALTELRTYSGLDPAQFDVALRRVTEARDAIARS</sequence>
<comment type="caution">
    <text evidence="6">The sequence shown here is derived from an EMBL/GenBank/DDBJ whole genome shotgun (WGS) entry which is preliminary data.</text>
</comment>
<dbReference type="InterPro" id="IPR019734">
    <property type="entry name" value="TPR_rpt"/>
</dbReference>
<evidence type="ECO:0000256" key="3">
    <source>
        <dbReference type="PROSITE-ProRule" id="PRU00339"/>
    </source>
</evidence>
<keyword evidence="1" id="KW-0677">Repeat</keyword>
<evidence type="ECO:0000256" key="1">
    <source>
        <dbReference type="ARBA" id="ARBA00022737"/>
    </source>
</evidence>
<name>A0A939F8M1_9ACTN</name>
<evidence type="ECO:0000313" key="6">
    <source>
        <dbReference type="EMBL" id="MBO0514072.1"/>
    </source>
</evidence>
<dbReference type="InterPro" id="IPR011990">
    <property type="entry name" value="TPR-like_helical_dom_sf"/>
</dbReference>
<feature type="region of interest" description="Disordered" evidence="4">
    <location>
        <begin position="114"/>
        <end position="136"/>
    </location>
</feature>
<gene>
    <name evidence="6" type="ORF">J0695_20040</name>
</gene>
<dbReference type="SMART" id="SM00028">
    <property type="entry name" value="TPR"/>
    <property type="match status" value="9"/>
</dbReference>
<accession>A0A939F8M1</accession>
<feature type="compositionally biased region" description="Basic and acidic residues" evidence="4">
    <location>
        <begin position="995"/>
        <end position="1013"/>
    </location>
</feature>
<dbReference type="Gene3D" id="3.40.50.300">
    <property type="entry name" value="P-loop containing nucleotide triphosphate hydrolases"/>
    <property type="match status" value="1"/>
</dbReference>
<dbReference type="EMBL" id="JAFLRJ010000180">
    <property type="protein sequence ID" value="MBO0514072.1"/>
    <property type="molecule type" value="Genomic_DNA"/>
</dbReference>